<dbReference type="EMBL" id="MU001496">
    <property type="protein sequence ID" value="KAF2447550.1"/>
    <property type="molecule type" value="Genomic_DNA"/>
</dbReference>
<evidence type="ECO:0000313" key="3">
    <source>
        <dbReference type="Proteomes" id="UP000799764"/>
    </source>
</evidence>
<proteinExistence type="predicted"/>
<dbReference type="AlphaFoldDB" id="A0A9P4PLY4"/>
<dbReference type="OrthoDB" id="5419922at2759"/>
<feature type="compositionally biased region" description="Polar residues" evidence="1">
    <location>
        <begin position="53"/>
        <end position="62"/>
    </location>
</feature>
<sequence length="352" mass="38312">MSVPNTETCNPNKDMPDSAGPHLPTSSSRSTRTSQKKKKAKGATPSLRHDHITSPTLASSTGFKYRKVGEGRRAKTTDKPKPRPVTLSSPAIIDQIPAEIPEHEIEPVDEGTEHEPVATAESRKERADIYDVPGSPQEQEQQSCKSSRTSGFSTQAALMMAQSEFQDDTMATIVEDAPTPWLPSTAHEDPIVPSPAFTPFHKFNATLEEHYAPEPAMQDMPISTQDLFATISPFANSTVKKSTKAPASNSRFSVFANREQATPSHGGSRNRGRSPTCSQRKPLQEKNSRVSFLGSQSDKGSQGEKASQESVTGRPSKAPMVQAVGLPQLNFCTSNSDVDFTDRFLINVNEMT</sequence>
<reference evidence="2" key="1">
    <citation type="journal article" date="2020" name="Stud. Mycol.">
        <title>101 Dothideomycetes genomes: a test case for predicting lifestyles and emergence of pathogens.</title>
        <authorList>
            <person name="Haridas S."/>
            <person name="Albert R."/>
            <person name="Binder M."/>
            <person name="Bloem J."/>
            <person name="Labutti K."/>
            <person name="Salamov A."/>
            <person name="Andreopoulos B."/>
            <person name="Baker S."/>
            <person name="Barry K."/>
            <person name="Bills G."/>
            <person name="Bluhm B."/>
            <person name="Cannon C."/>
            <person name="Castanera R."/>
            <person name="Culley D."/>
            <person name="Daum C."/>
            <person name="Ezra D."/>
            <person name="Gonzalez J."/>
            <person name="Henrissat B."/>
            <person name="Kuo A."/>
            <person name="Liang C."/>
            <person name="Lipzen A."/>
            <person name="Lutzoni F."/>
            <person name="Magnuson J."/>
            <person name="Mondo S."/>
            <person name="Nolan M."/>
            <person name="Ohm R."/>
            <person name="Pangilinan J."/>
            <person name="Park H.-J."/>
            <person name="Ramirez L."/>
            <person name="Alfaro M."/>
            <person name="Sun H."/>
            <person name="Tritt A."/>
            <person name="Yoshinaga Y."/>
            <person name="Zwiers L.-H."/>
            <person name="Turgeon B."/>
            <person name="Goodwin S."/>
            <person name="Spatafora J."/>
            <person name="Crous P."/>
            <person name="Grigoriev I."/>
        </authorList>
    </citation>
    <scope>NUCLEOTIDE SEQUENCE</scope>
    <source>
        <strain evidence="2">CBS 690.94</strain>
    </source>
</reference>
<feature type="compositionally biased region" description="Polar residues" evidence="1">
    <location>
        <begin position="136"/>
        <end position="151"/>
    </location>
</feature>
<gene>
    <name evidence="2" type="ORF">P171DRAFT_429178</name>
</gene>
<feature type="region of interest" description="Disordered" evidence="1">
    <location>
        <begin position="238"/>
        <end position="317"/>
    </location>
</feature>
<organism evidence="2 3">
    <name type="scientific">Karstenula rhodostoma CBS 690.94</name>
    <dbReference type="NCBI Taxonomy" id="1392251"/>
    <lineage>
        <taxon>Eukaryota</taxon>
        <taxon>Fungi</taxon>
        <taxon>Dikarya</taxon>
        <taxon>Ascomycota</taxon>
        <taxon>Pezizomycotina</taxon>
        <taxon>Dothideomycetes</taxon>
        <taxon>Pleosporomycetidae</taxon>
        <taxon>Pleosporales</taxon>
        <taxon>Massarineae</taxon>
        <taxon>Didymosphaeriaceae</taxon>
        <taxon>Karstenula</taxon>
    </lineage>
</organism>
<feature type="compositionally biased region" description="Polar residues" evidence="1">
    <location>
        <begin position="289"/>
        <end position="313"/>
    </location>
</feature>
<accession>A0A9P4PLY4</accession>
<comment type="caution">
    <text evidence="2">The sequence shown here is derived from an EMBL/GenBank/DDBJ whole genome shotgun (WGS) entry which is preliminary data.</text>
</comment>
<keyword evidence="3" id="KW-1185">Reference proteome</keyword>
<feature type="compositionally biased region" description="Polar residues" evidence="1">
    <location>
        <begin position="259"/>
        <end position="281"/>
    </location>
</feature>
<feature type="compositionally biased region" description="Basic and acidic residues" evidence="1">
    <location>
        <begin position="100"/>
        <end position="129"/>
    </location>
</feature>
<feature type="region of interest" description="Disordered" evidence="1">
    <location>
        <begin position="1"/>
        <end position="151"/>
    </location>
</feature>
<feature type="compositionally biased region" description="Polar residues" evidence="1">
    <location>
        <begin position="238"/>
        <end position="252"/>
    </location>
</feature>
<feature type="compositionally biased region" description="Polar residues" evidence="1">
    <location>
        <begin position="1"/>
        <end position="11"/>
    </location>
</feature>
<protein>
    <submittedName>
        <fullName evidence="2">Uncharacterized protein</fullName>
    </submittedName>
</protein>
<feature type="compositionally biased region" description="Low complexity" evidence="1">
    <location>
        <begin position="24"/>
        <end position="33"/>
    </location>
</feature>
<feature type="compositionally biased region" description="Basic and acidic residues" evidence="1">
    <location>
        <begin position="67"/>
        <end position="81"/>
    </location>
</feature>
<name>A0A9P4PLY4_9PLEO</name>
<evidence type="ECO:0000313" key="2">
    <source>
        <dbReference type="EMBL" id="KAF2447550.1"/>
    </source>
</evidence>
<dbReference type="Proteomes" id="UP000799764">
    <property type="component" value="Unassembled WGS sequence"/>
</dbReference>
<evidence type="ECO:0000256" key="1">
    <source>
        <dbReference type="SAM" id="MobiDB-lite"/>
    </source>
</evidence>